<evidence type="ECO:0000259" key="8">
    <source>
        <dbReference type="Pfam" id="PF06738"/>
    </source>
</evidence>
<keyword evidence="3 7" id="KW-0812">Transmembrane</keyword>
<evidence type="ECO:0000256" key="3">
    <source>
        <dbReference type="ARBA" id="ARBA00022692"/>
    </source>
</evidence>
<evidence type="ECO:0000256" key="7">
    <source>
        <dbReference type="SAM" id="Phobius"/>
    </source>
</evidence>
<keyword evidence="4 7" id="KW-1133">Transmembrane helix</keyword>
<keyword evidence="11" id="KW-1185">Reference proteome</keyword>
<evidence type="ECO:0000313" key="10">
    <source>
        <dbReference type="EMBL" id="AVM01764.1"/>
    </source>
</evidence>
<dbReference type="GO" id="GO:0015744">
    <property type="term" value="P:succinate transport"/>
    <property type="evidence" value="ECO:0007669"/>
    <property type="project" value="TreeGrafter"/>
</dbReference>
<evidence type="ECO:0000313" key="11">
    <source>
        <dbReference type="Proteomes" id="UP000239814"/>
    </source>
</evidence>
<dbReference type="InterPro" id="IPR010619">
    <property type="entry name" value="ThrE-like_N"/>
</dbReference>
<gene>
    <name evidence="10" type="ORF">C6V83_17370</name>
</gene>
<organism evidence="10 11">
    <name type="scientific">Gordonia iterans</name>
    <dbReference type="NCBI Taxonomy" id="1004901"/>
    <lineage>
        <taxon>Bacteria</taxon>
        <taxon>Bacillati</taxon>
        <taxon>Actinomycetota</taxon>
        <taxon>Actinomycetes</taxon>
        <taxon>Mycobacteriales</taxon>
        <taxon>Gordoniaceae</taxon>
        <taxon>Gordonia</taxon>
    </lineage>
</organism>
<accession>A0A2S0KJB0</accession>
<dbReference type="Pfam" id="PF06738">
    <property type="entry name" value="ThrE"/>
    <property type="match status" value="1"/>
</dbReference>
<feature type="transmembrane region" description="Helical" evidence="7">
    <location>
        <begin position="366"/>
        <end position="384"/>
    </location>
</feature>
<evidence type="ECO:0000256" key="4">
    <source>
        <dbReference type="ARBA" id="ARBA00022989"/>
    </source>
</evidence>
<evidence type="ECO:0008006" key="12">
    <source>
        <dbReference type="Google" id="ProtNLM"/>
    </source>
</evidence>
<comment type="subcellular location">
    <subcellularLocation>
        <location evidence="1">Cell membrane</location>
        <topology evidence="1">Multi-pass membrane protein</topology>
    </subcellularLocation>
</comment>
<dbReference type="RefSeq" id="WP_105943467.1">
    <property type="nucleotide sequence ID" value="NZ_CP027433.1"/>
</dbReference>
<keyword evidence="2" id="KW-1003">Cell membrane</keyword>
<feature type="transmembrane region" description="Helical" evidence="7">
    <location>
        <begin position="163"/>
        <end position="196"/>
    </location>
</feature>
<feature type="transmembrane region" description="Helical" evidence="7">
    <location>
        <begin position="429"/>
        <end position="448"/>
    </location>
</feature>
<protein>
    <recommendedName>
        <fullName evidence="12">Threonine export protein</fullName>
    </recommendedName>
</protein>
<dbReference type="GO" id="GO:0022857">
    <property type="term" value="F:transmembrane transporter activity"/>
    <property type="evidence" value="ECO:0007669"/>
    <property type="project" value="InterPro"/>
</dbReference>
<dbReference type="PANTHER" id="PTHR34390">
    <property type="entry name" value="UPF0442 PROTEIN YJJB-RELATED"/>
    <property type="match status" value="1"/>
</dbReference>
<evidence type="ECO:0000256" key="5">
    <source>
        <dbReference type="ARBA" id="ARBA00023136"/>
    </source>
</evidence>
<dbReference type="InterPro" id="IPR024528">
    <property type="entry name" value="ThrE_2"/>
</dbReference>
<feature type="transmembrane region" description="Helical" evidence="7">
    <location>
        <begin position="277"/>
        <end position="301"/>
    </location>
</feature>
<dbReference type="PANTHER" id="PTHR34390:SF2">
    <property type="entry name" value="SUCCINATE TRANSPORTER SUBUNIT YJJP-RELATED"/>
    <property type="match status" value="1"/>
</dbReference>
<proteinExistence type="inferred from homology"/>
<reference evidence="10 11" key="1">
    <citation type="submission" date="2018-03" db="EMBL/GenBank/DDBJ databases">
        <title>Characteristics and genome of n-alkane degrading marine bacteria Gordonia iterans isolated from crude oil contaminated in Tae-an, South Korea.</title>
        <authorList>
            <person name="Lee S.-S."/>
            <person name="Kim H."/>
        </authorList>
    </citation>
    <scope>NUCLEOTIDE SEQUENCE [LARGE SCALE GENOMIC DNA]</scope>
    <source>
        <strain evidence="10 11">Co17</strain>
    </source>
</reference>
<feature type="transmembrane region" description="Helical" evidence="7">
    <location>
        <begin position="208"/>
        <end position="229"/>
    </location>
</feature>
<dbReference type="Pfam" id="PF12821">
    <property type="entry name" value="ThrE_2"/>
    <property type="match status" value="1"/>
</dbReference>
<evidence type="ECO:0000256" key="6">
    <source>
        <dbReference type="ARBA" id="ARBA00034125"/>
    </source>
</evidence>
<feature type="transmembrane region" description="Helical" evidence="7">
    <location>
        <begin position="340"/>
        <end position="360"/>
    </location>
</feature>
<dbReference type="EMBL" id="CP027433">
    <property type="protein sequence ID" value="AVM01764.1"/>
    <property type="molecule type" value="Genomic_DNA"/>
</dbReference>
<feature type="transmembrane region" description="Helical" evidence="7">
    <location>
        <begin position="391"/>
        <end position="409"/>
    </location>
</feature>
<feature type="domain" description="Threonine/Serine exporter ThrE" evidence="9">
    <location>
        <begin position="323"/>
        <end position="447"/>
    </location>
</feature>
<evidence type="ECO:0000256" key="1">
    <source>
        <dbReference type="ARBA" id="ARBA00004651"/>
    </source>
</evidence>
<dbReference type="AlphaFoldDB" id="A0A2S0KJB0"/>
<name>A0A2S0KJB0_9ACTN</name>
<evidence type="ECO:0000256" key="2">
    <source>
        <dbReference type="ARBA" id="ARBA00022475"/>
    </source>
</evidence>
<evidence type="ECO:0000259" key="9">
    <source>
        <dbReference type="Pfam" id="PF12821"/>
    </source>
</evidence>
<dbReference type="InterPro" id="IPR050539">
    <property type="entry name" value="ThrE_Dicarb/AminoAcid_Exp"/>
</dbReference>
<dbReference type="OrthoDB" id="9763957at2"/>
<feature type="transmembrane region" description="Helical" evidence="7">
    <location>
        <begin position="316"/>
        <end position="333"/>
    </location>
</feature>
<dbReference type="Proteomes" id="UP000239814">
    <property type="component" value="Chromosome"/>
</dbReference>
<dbReference type="KEGG" id="git:C6V83_17370"/>
<sequence length="473" mass="49717">MREYIRRGLNKILGPARATIDTIEPGSIVVAPRKPIDLHDEAGITEVLDLAARIGAVLLDAGTGAIDTRDQVQFVAGIYGLEDVDIDVTFNTVLICARRGSTLPPITASRTVNYRSLDFTRLAEIDRLVRRIRRLAITPTSAHRIVDVIVEAPHPYPRWISTLAWGLMAYGVAIFLAADWLVGLTAFASSVAIVVVNRRLNRIGTPIFFQQIAGGFIAVIPAAVLFRVLQNTGIAVYPSQIIAAGIIVLLSGLTLVGAVQDAITGAPITAMARFTEVVVMTGGILIGVALAVRGVGLFGIYLPELTTIPPFGASDLPARILGGAIASGGFLAASYAERRALPAAIGAGALGAAVQGVMVVYTTTPLVTYAVAAVTVGLIGGVAARRALTPPLVIAIAGITPMLPGMAIYRGMYGLMNDDPTRGGAEMATAFGIGCALAAGVTLGEFIARRLRRPKIPPALPQALRSVRDIRRR</sequence>
<feature type="transmembrane region" description="Helical" evidence="7">
    <location>
        <begin position="235"/>
        <end position="256"/>
    </location>
</feature>
<comment type="similarity">
    <text evidence="6">Belongs to the ThrE exporter (TC 2.A.79) family.</text>
</comment>
<feature type="domain" description="Threonine/serine exporter-like N-terminal" evidence="8">
    <location>
        <begin position="49"/>
        <end position="292"/>
    </location>
</feature>
<keyword evidence="5 7" id="KW-0472">Membrane</keyword>
<dbReference type="GO" id="GO:0005886">
    <property type="term" value="C:plasma membrane"/>
    <property type="evidence" value="ECO:0007669"/>
    <property type="project" value="UniProtKB-SubCell"/>
</dbReference>